<dbReference type="EMBL" id="MOPA01000016">
    <property type="protein sequence ID" value="KAK1521645.1"/>
    <property type="molecule type" value="Genomic_DNA"/>
</dbReference>
<accession>A0ABQ9S263</accession>
<comment type="caution">
    <text evidence="2">The sequence shown here is derived from an EMBL/GenBank/DDBJ whole genome shotgun (WGS) entry which is preliminary data.</text>
</comment>
<sequence>MRLHSTTLTTLRTVVVVVVCCTRTHYGYTVPSCVSSCKGCN</sequence>
<keyword evidence="1" id="KW-0732">Signal</keyword>
<feature type="signal peptide" evidence="1">
    <location>
        <begin position="1"/>
        <end position="29"/>
    </location>
</feature>
<dbReference type="GeneID" id="85382712"/>
<organism evidence="2 3">
    <name type="scientific">Colletotrichum paranaense</name>
    <dbReference type="NCBI Taxonomy" id="1914294"/>
    <lineage>
        <taxon>Eukaryota</taxon>
        <taxon>Fungi</taxon>
        <taxon>Dikarya</taxon>
        <taxon>Ascomycota</taxon>
        <taxon>Pezizomycotina</taxon>
        <taxon>Sordariomycetes</taxon>
        <taxon>Hypocreomycetidae</taxon>
        <taxon>Glomerellales</taxon>
        <taxon>Glomerellaceae</taxon>
        <taxon>Colletotrichum</taxon>
        <taxon>Colletotrichum acutatum species complex</taxon>
    </lineage>
</organism>
<proteinExistence type="predicted"/>
<dbReference type="RefSeq" id="XP_060342276.1">
    <property type="nucleotide sequence ID" value="XM_060498813.1"/>
</dbReference>
<name>A0ABQ9S263_9PEZI</name>
<keyword evidence="3" id="KW-1185">Reference proteome</keyword>
<gene>
    <name evidence="2" type="ORF">CPAR01_14562</name>
</gene>
<evidence type="ECO:0000313" key="3">
    <source>
        <dbReference type="Proteomes" id="UP001241169"/>
    </source>
</evidence>
<evidence type="ECO:0000256" key="1">
    <source>
        <dbReference type="SAM" id="SignalP"/>
    </source>
</evidence>
<protein>
    <submittedName>
        <fullName evidence="2">Uncharacterized protein</fullName>
    </submittedName>
</protein>
<dbReference type="Proteomes" id="UP001241169">
    <property type="component" value="Unassembled WGS sequence"/>
</dbReference>
<evidence type="ECO:0000313" key="2">
    <source>
        <dbReference type="EMBL" id="KAK1521645.1"/>
    </source>
</evidence>
<reference evidence="2 3" key="1">
    <citation type="submission" date="2016-10" db="EMBL/GenBank/DDBJ databases">
        <title>The genome sequence of Colletotrichum fioriniae PJ7.</title>
        <authorList>
            <person name="Baroncelli R."/>
        </authorList>
    </citation>
    <scope>NUCLEOTIDE SEQUENCE [LARGE SCALE GENOMIC DNA]</scope>
    <source>
        <strain evidence="2 3">IMI 384185</strain>
    </source>
</reference>
<feature type="chain" id="PRO_5046025980" evidence="1">
    <location>
        <begin position="30"/>
        <end position="41"/>
    </location>
</feature>